<feature type="transmembrane region" description="Helical" evidence="1">
    <location>
        <begin position="521"/>
        <end position="540"/>
    </location>
</feature>
<dbReference type="InterPro" id="IPR027463">
    <property type="entry name" value="AcrB_DN_DC_subdom"/>
</dbReference>
<dbReference type="Gene3D" id="3.30.2090.10">
    <property type="entry name" value="Multidrug efflux transporter AcrB TolC docking domain, DN and DC subdomains"/>
    <property type="match status" value="2"/>
</dbReference>
<keyword evidence="1" id="KW-0472">Membrane</keyword>
<feature type="transmembrane region" description="Helical" evidence="1">
    <location>
        <begin position="907"/>
        <end position="928"/>
    </location>
</feature>
<dbReference type="PANTHER" id="PTHR32063">
    <property type="match status" value="1"/>
</dbReference>
<evidence type="ECO:0000313" key="3">
    <source>
        <dbReference type="Proteomes" id="UP000199759"/>
    </source>
</evidence>
<dbReference type="OrthoDB" id="9807350at2"/>
<dbReference type="SUPFAM" id="SSF82714">
    <property type="entry name" value="Multidrug efflux transporter AcrB TolC docking domain, DN and DC subdomains"/>
    <property type="match status" value="2"/>
</dbReference>
<feature type="transmembrane region" description="Helical" evidence="1">
    <location>
        <begin position="12"/>
        <end position="34"/>
    </location>
</feature>
<feature type="transmembrane region" description="Helical" evidence="1">
    <location>
        <begin position="363"/>
        <end position="383"/>
    </location>
</feature>
<feature type="transmembrane region" description="Helical" evidence="1">
    <location>
        <begin position="983"/>
        <end position="1007"/>
    </location>
</feature>
<protein>
    <submittedName>
        <fullName evidence="2">Multidrug efflux pump subunit AcrB</fullName>
    </submittedName>
</protein>
<dbReference type="PANTHER" id="PTHR32063:SF0">
    <property type="entry name" value="SWARMING MOTILITY PROTEIN SWRC"/>
    <property type="match status" value="1"/>
</dbReference>
<keyword evidence="1" id="KW-0812">Transmembrane</keyword>
<dbReference type="InterPro" id="IPR001036">
    <property type="entry name" value="Acrflvin-R"/>
</dbReference>
<dbReference type="Gene3D" id="3.30.70.1320">
    <property type="entry name" value="Multidrug efflux transporter AcrB pore domain like"/>
    <property type="match status" value="1"/>
</dbReference>
<dbReference type="SUPFAM" id="SSF82693">
    <property type="entry name" value="Multidrug efflux transporter AcrB pore domain, PN1, PN2, PC1 and PC2 subdomains"/>
    <property type="match status" value="2"/>
</dbReference>
<proteinExistence type="predicted"/>
<feature type="transmembrane region" description="Helical" evidence="1">
    <location>
        <begin position="466"/>
        <end position="493"/>
    </location>
</feature>
<dbReference type="PRINTS" id="PR00702">
    <property type="entry name" value="ACRIFLAVINRP"/>
</dbReference>
<feature type="transmembrane region" description="Helical" evidence="1">
    <location>
        <begin position="956"/>
        <end position="977"/>
    </location>
</feature>
<feature type="transmembrane region" description="Helical" evidence="1">
    <location>
        <begin position="336"/>
        <end position="356"/>
    </location>
</feature>
<organism evidence="2 3">
    <name type="scientific">Maricaulis salignorans</name>
    <dbReference type="NCBI Taxonomy" id="144026"/>
    <lineage>
        <taxon>Bacteria</taxon>
        <taxon>Pseudomonadati</taxon>
        <taxon>Pseudomonadota</taxon>
        <taxon>Alphaproteobacteria</taxon>
        <taxon>Maricaulales</taxon>
        <taxon>Maricaulaceae</taxon>
        <taxon>Maricaulis</taxon>
    </lineage>
</organism>
<dbReference type="AlphaFoldDB" id="A0A1G9P5E9"/>
<name>A0A1G9P5E9_9PROT</name>
<keyword evidence="1" id="KW-1133">Transmembrane helix</keyword>
<feature type="transmembrane region" description="Helical" evidence="1">
    <location>
        <begin position="389"/>
        <end position="414"/>
    </location>
</feature>
<sequence length="1027" mass="111064">MPLTRLSLNNPAAVFVGIALIVVLGLVAFTRLPIQLFPDTQQPQVNIATFWRSASPQEMESEIIEPQEQALAGLAGMEEMRVFVGEGSAFVNLTFALETDMTQTAIEISNRLSQLPPLPRDAVGPNIGGFGGDAQQSLIWFFVQALPGNPRAINDYSSLIEDQVVPRLEAIPGVASVQIGWGQQPEELQITVDPYRAAALGVTLPEISAAIVNNQDVSGGNAEIGRRSYQMRFEGEFEPAEMDELVVVWRDGNPVRLGDLATVEINYGERTNFTYQNGNPAMGIEVRRQPGANVLAALDAVKAEVAQINENILAEQQLVMAPSFDASVFIMRAIDLLRTNLLLGVGLAIFGLWLFLRRSRATLIISLAIPVSLLSTLIVLFLFNRSLNVISLAGLAFATGMVMDAAIIVLENIIRRREMGEDADTASEKGATQVWGALLASTVTTVAIFLPIIFIRDVEGQLFADLAITIAVGVAISMIVAVTILPVAAKYWIRDRPAATRQPILNRIADAILSLSDNPRIRLGVIAGLIAIPIATTWTIRPQMDYLPPVKRDAVDAFFIFPPGSNMDWIETEVAATIIERLAPYMSGEREPALRNYYFGTFPGGGGATAGIRVLDQSRVGELERIVREEIITGIPDVMGFAQQGDLFGGFAQGGNIQVNVQSADSEARGRAVNAGLAILRERFPGVNINANPPPQDNQPRLTMIPDDRRIQEAGWARRNVAGMIAMLGDGQFIGEYFDGDSRMNVILRSNGWETPDQLAGLPIATPSGAVVPLGDLIEIREDVGPGGIQRLNRRRTVTININQPEGQSLEEILTVVQNEVEPAIRAALPPDGSVTYGGSADSLERAKMTMATNMGMALIILFLILAGMFRSLRDAALVLVSLPLAGVGGVVMLQILNIWVTQPLDLLTMMGFVILLGLVINNAILLVDQTRQGERDGMLRRDAVEQALRMRLRPIFMSTMTSLLGMLPLLLVPGVGSAIYRGLAAAIVGGMSVSLIFTLVLIPCLLRLGESRQDARLPSAPLAPAE</sequence>
<feature type="transmembrane region" description="Helical" evidence="1">
    <location>
        <begin position="851"/>
        <end position="870"/>
    </location>
</feature>
<dbReference type="GO" id="GO:0042910">
    <property type="term" value="F:xenobiotic transmembrane transporter activity"/>
    <property type="evidence" value="ECO:0007669"/>
    <property type="project" value="TreeGrafter"/>
</dbReference>
<dbReference type="Gene3D" id="3.30.70.1430">
    <property type="entry name" value="Multidrug efflux transporter AcrB pore domain"/>
    <property type="match status" value="2"/>
</dbReference>
<dbReference type="GO" id="GO:0005886">
    <property type="term" value="C:plasma membrane"/>
    <property type="evidence" value="ECO:0007669"/>
    <property type="project" value="TreeGrafter"/>
</dbReference>
<feature type="transmembrane region" description="Helical" evidence="1">
    <location>
        <begin position="877"/>
        <end position="901"/>
    </location>
</feature>
<accession>A0A1G9P5E9</accession>
<reference evidence="2 3" key="1">
    <citation type="submission" date="2016-10" db="EMBL/GenBank/DDBJ databases">
        <authorList>
            <person name="de Groot N.N."/>
        </authorList>
    </citation>
    <scope>NUCLEOTIDE SEQUENCE [LARGE SCALE GENOMIC DNA]</scope>
    <source>
        <strain evidence="2 3">DSM 16077</strain>
    </source>
</reference>
<dbReference type="RefSeq" id="WP_091767249.1">
    <property type="nucleotide sequence ID" value="NZ_FNHG01000003.1"/>
</dbReference>
<dbReference type="Proteomes" id="UP000199759">
    <property type="component" value="Unassembled WGS sequence"/>
</dbReference>
<dbReference type="Pfam" id="PF00873">
    <property type="entry name" value="ACR_tran"/>
    <property type="match status" value="2"/>
</dbReference>
<dbReference type="Gene3D" id="1.20.1640.10">
    <property type="entry name" value="Multidrug efflux transporter AcrB transmembrane domain"/>
    <property type="match status" value="2"/>
</dbReference>
<dbReference type="Gene3D" id="3.30.70.1440">
    <property type="entry name" value="Multidrug efflux transporter AcrB pore domain"/>
    <property type="match status" value="1"/>
</dbReference>
<evidence type="ECO:0000313" key="2">
    <source>
        <dbReference type="EMBL" id="SDL94016.1"/>
    </source>
</evidence>
<evidence type="ECO:0000256" key="1">
    <source>
        <dbReference type="SAM" id="Phobius"/>
    </source>
</evidence>
<dbReference type="SUPFAM" id="SSF82866">
    <property type="entry name" value="Multidrug efflux transporter AcrB transmembrane domain"/>
    <property type="match status" value="2"/>
</dbReference>
<gene>
    <name evidence="2" type="ORF">SAMN04488568_103116</name>
</gene>
<keyword evidence="3" id="KW-1185">Reference proteome</keyword>
<dbReference type="STRING" id="144026.SAMN04488568_103116"/>
<feature type="transmembrane region" description="Helical" evidence="1">
    <location>
        <begin position="434"/>
        <end position="454"/>
    </location>
</feature>
<dbReference type="EMBL" id="FNHG01000003">
    <property type="protein sequence ID" value="SDL94016.1"/>
    <property type="molecule type" value="Genomic_DNA"/>
</dbReference>